<dbReference type="PANTHER" id="PTHR12121:SF45">
    <property type="entry name" value="NOCTURNIN"/>
    <property type="match status" value="1"/>
</dbReference>
<dbReference type="Pfam" id="PF03372">
    <property type="entry name" value="Exo_endo_phos"/>
    <property type="match status" value="1"/>
</dbReference>
<dbReference type="InterPro" id="IPR036691">
    <property type="entry name" value="Endo/exonu/phosph_ase_sf"/>
</dbReference>
<sequence>MSSITQTFLPREPKPVYSNEKECLGWINQTGRLKIKIMTWNVLAQCLVKRNLFPGSDCLKWKERGKTITEEIINYDPDVICLQEVDRLTDHGPILTKAGYDYTYKIGGYEEEGKQHGLLIGWKRQEYEQINEHLIRLDEETYKEKIGISRSTRNIGLICALKSKLDSSSSVGLVIGTAHLFWHARFVYERSRQIAFLSRGIQSFKTSLDHSINWTTCLAGDFNEEPNSFGYRLMTGIKSDEHQRENFNRSRLIHKSVDVMMNRTIKDEVYETIEGDDDRVFKEVRKLNEPDELFNETELKEIHGKKSWISLYGRWGERMKDQDGNRFKDREEEIIKATKPDVCITNFTPLWRCTLDYIFILDDRSEPESETNPSSPTLNPKFQVISLLPTHRTQDLQPGLPRLRIEPSDHISLMAELLI</sequence>
<keyword evidence="2" id="KW-0378">Hydrolase</keyword>
<dbReference type="Proteomes" id="UP000001072">
    <property type="component" value="Unassembled WGS sequence"/>
</dbReference>
<dbReference type="InterPro" id="IPR005135">
    <property type="entry name" value="Endo/exonuclease/phosphatase"/>
</dbReference>
<accession>F4RNU2</accession>
<dbReference type="GO" id="GO:0000175">
    <property type="term" value="F:3'-5'-RNA exonuclease activity"/>
    <property type="evidence" value="ECO:0007669"/>
    <property type="project" value="TreeGrafter"/>
</dbReference>
<dbReference type="HOGENOM" id="CLU_034867_1_0_1"/>
<dbReference type="InterPro" id="IPR050410">
    <property type="entry name" value="CCR4/nocturin_mRNA_transcr"/>
</dbReference>
<protein>
    <recommendedName>
        <fullName evidence="3">Endonuclease/exonuclease/phosphatase domain-containing protein</fullName>
    </recommendedName>
</protein>
<proteinExistence type="inferred from homology"/>
<dbReference type="AlphaFoldDB" id="F4RNU2"/>
<dbReference type="RefSeq" id="XP_007410908.1">
    <property type="nucleotide sequence ID" value="XM_007410846.1"/>
</dbReference>
<dbReference type="VEuPathDB" id="FungiDB:MELLADRAFT_107286"/>
<evidence type="ECO:0000256" key="2">
    <source>
        <dbReference type="ARBA" id="ARBA00022801"/>
    </source>
</evidence>
<dbReference type="SUPFAM" id="SSF56219">
    <property type="entry name" value="DNase I-like"/>
    <property type="match status" value="1"/>
</dbReference>
<evidence type="ECO:0000313" key="5">
    <source>
        <dbReference type="Proteomes" id="UP000001072"/>
    </source>
</evidence>
<dbReference type="EMBL" id="GL883111">
    <property type="protein sequence ID" value="EGG05852.1"/>
    <property type="molecule type" value="Genomic_DNA"/>
</dbReference>
<organism evidence="5">
    <name type="scientific">Melampsora larici-populina (strain 98AG31 / pathotype 3-4-7)</name>
    <name type="common">Poplar leaf rust fungus</name>
    <dbReference type="NCBI Taxonomy" id="747676"/>
    <lineage>
        <taxon>Eukaryota</taxon>
        <taxon>Fungi</taxon>
        <taxon>Dikarya</taxon>
        <taxon>Basidiomycota</taxon>
        <taxon>Pucciniomycotina</taxon>
        <taxon>Pucciniomycetes</taxon>
        <taxon>Pucciniales</taxon>
        <taxon>Melampsoraceae</taxon>
        <taxon>Melampsora</taxon>
    </lineage>
</organism>
<feature type="domain" description="Endonuclease/exonuclease/phosphatase" evidence="3">
    <location>
        <begin position="38"/>
        <end position="359"/>
    </location>
</feature>
<gene>
    <name evidence="4" type="ORF">MELLADRAFT_107286</name>
</gene>
<evidence type="ECO:0000313" key="4">
    <source>
        <dbReference type="EMBL" id="EGG05852.1"/>
    </source>
</evidence>
<dbReference type="eggNOG" id="KOG2338">
    <property type="taxonomic scope" value="Eukaryota"/>
</dbReference>
<evidence type="ECO:0000256" key="1">
    <source>
        <dbReference type="ARBA" id="ARBA00010774"/>
    </source>
</evidence>
<dbReference type="PANTHER" id="PTHR12121">
    <property type="entry name" value="CARBON CATABOLITE REPRESSOR PROTEIN 4"/>
    <property type="match status" value="1"/>
</dbReference>
<evidence type="ECO:0000259" key="3">
    <source>
        <dbReference type="Pfam" id="PF03372"/>
    </source>
</evidence>
<dbReference type="OrthoDB" id="428734at2759"/>
<dbReference type="GeneID" id="18923124"/>
<dbReference type="Gene3D" id="3.60.10.10">
    <property type="entry name" value="Endonuclease/exonuclease/phosphatase"/>
    <property type="match status" value="1"/>
</dbReference>
<dbReference type="GO" id="GO:0006139">
    <property type="term" value="P:nucleobase-containing compound metabolic process"/>
    <property type="evidence" value="ECO:0007669"/>
    <property type="project" value="UniProtKB-ARBA"/>
</dbReference>
<keyword evidence="5" id="KW-1185">Reference proteome</keyword>
<name>F4RNU2_MELLP</name>
<dbReference type="KEGG" id="mlr:MELLADRAFT_107286"/>
<comment type="similarity">
    <text evidence="1">Belongs to the CCR4/nocturin family.</text>
</comment>
<reference evidence="5" key="1">
    <citation type="journal article" date="2011" name="Proc. Natl. Acad. Sci. U.S.A.">
        <title>Obligate biotrophy features unraveled by the genomic analysis of rust fungi.</title>
        <authorList>
            <person name="Duplessis S."/>
            <person name="Cuomo C.A."/>
            <person name="Lin Y.-C."/>
            <person name="Aerts A."/>
            <person name="Tisserant E."/>
            <person name="Veneault-Fourrey C."/>
            <person name="Joly D.L."/>
            <person name="Hacquard S."/>
            <person name="Amselem J."/>
            <person name="Cantarel B.L."/>
            <person name="Chiu R."/>
            <person name="Coutinho P.M."/>
            <person name="Feau N."/>
            <person name="Field M."/>
            <person name="Frey P."/>
            <person name="Gelhaye E."/>
            <person name="Goldberg J."/>
            <person name="Grabherr M.G."/>
            <person name="Kodira C.D."/>
            <person name="Kohler A."/>
            <person name="Kuees U."/>
            <person name="Lindquist E.A."/>
            <person name="Lucas S.M."/>
            <person name="Mago R."/>
            <person name="Mauceli E."/>
            <person name="Morin E."/>
            <person name="Murat C."/>
            <person name="Pangilinan J.L."/>
            <person name="Park R."/>
            <person name="Pearson M."/>
            <person name="Quesneville H."/>
            <person name="Rouhier N."/>
            <person name="Sakthikumar S."/>
            <person name="Salamov A.A."/>
            <person name="Schmutz J."/>
            <person name="Selles B."/>
            <person name="Shapiro H."/>
            <person name="Tanguay P."/>
            <person name="Tuskan G.A."/>
            <person name="Henrissat B."/>
            <person name="Van de Peer Y."/>
            <person name="Rouze P."/>
            <person name="Ellis J.G."/>
            <person name="Dodds P.N."/>
            <person name="Schein J.E."/>
            <person name="Zhong S."/>
            <person name="Hamelin R.C."/>
            <person name="Grigoriev I.V."/>
            <person name="Szabo L.J."/>
            <person name="Martin F."/>
        </authorList>
    </citation>
    <scope>NUCLEOTIDE SEQUENCE [LARGE SCALE GENOMIC DNA]</scope>
    <source>
        <strain evidence="5">98AG31 / pathotype 3-4-7</strain>
    </source>
</reference>
<dbReference type="InParanoid" id="F4RNU2"/>
<dbReference type="FunCoup" id="F4RNU2">
    <property type="interactions" value="248"/>
</dbReference>